<dbReference type="PROSITE" id="PS00194">
    <property type="entry name" value="THIOREDOXIN_1"/>
    <property type="match status" value="1"/>
</dbReference>
<dbReference type="GO" id="GO:0015035">
    <property type="term" value="F:protein-disulfide reductase activity"/>
    <property type="evidence" value="ECO:0007669"/>
    <property type="project" value="UniProtKB-UniRule"/>
</dbReference>
<dbReference type="PANTHER" id="PTHR45663">
    <property type="entry name" value="GEO12009P1"/>
    <property type="match status" value="1"/>
</dbReference>
<dbReference type="GO" id="GO:0046872">
    <property type="term" value="F:metal ion binding"/>
    <property type="evidence" value="ECO:0007669"/>
    <property type="project" value="UniProtKB-KW"/>
</dbReference>
<dbReference type="Pfam" id="PF21352">
    <property type="entry name" value="Zn_ribbon_Thio2"/>
    <property type="match status" value="1"/>
</dbReference>
<evidence type="ECO:0000313" key="9">
    <source>
        <dbReference type="EMBL" id="EXL02728.1"/>
    </source>
</evidence>
<evidence type="ECO:0000256" key="1">
    <source>
        <dbReference type="ARBA" id="ARBA00008987"/>
    </source>
</evidence>
<feature type="domain" description="Thioredoxin" evidence="8">
    <location>
        <begin position="40"/>
        <end position="145"/>
    </location>
</feature>
<dbReference type="PRINTS" id="PR00421">
    <property type="entry name" value="THIOREDOXIN"/>
</dbReference>
<organism evidence="9 10">
    <name type="scientific">Aquamicrobium defluvii</name>
    <dbReference type="NCBI Taxonomy" id="69279"/>
    <lineage>
        <taxon>Bacteria</taxon>
        <taxon>Pseudomonadati</taxon>
        <taxon>Pseudomonadota</taxon>
        <taxon>Alphaproteobacteria</taxon>
        <taxon>Hyphomicrobiales</taxon>
        <taxon>Phyllobacteriaceae</taxon>
        <taxon>Aquamicrobium</taxon>
    </lineage>
</organism>
<dbReference type="PATRIC" id="fig|69279.3.peg.3935"/>
<dbReference type="PANTHER" id="PTHR45663:SF11">
    <property type="entry name" value="GEO12009P1"/>
    <property type="match status" value="1"/>
</dbReference>
<evidence type="ECO:0000256" key="2">
    <source>
        <dbReference type="ARBA" id="ARBA00022448"/>
    </source>
</evidence>
<dbReference type="InterPro" id="IPR013766">
    <property type="entry name" value="Thioredoxin_domain"/>
</dbReference>
<keyword evidence="6" id="KW-0676">Redox-active center</keyword>
<comment type="caution">
    <text evidence="9">The sequence shown here is derived from an EMBL/GenBank/DDBJ whole genome shotgun (WGS) entry which is preliminary data.</text>
</comment>
<dbReference type="GO" id="GO:0005829">
    <property type="term" value="C:cytosol"/>
    <property type="evidence" value="ECO:0007669"/>
    <property type="project" value="TreeGrafter"/>
</dbReference>
<sequence>MPVSRQIVCPHCSGINRVPLDRPAREARCGRCKDRLFTGRPLDANAATFKRQTQHGDLPVLVDVWAPWCGPCQMMAPAFEAAAADLEPEMRLLKLNSDAESGVAAHLGIRGIPTMILFAGGREVARVSGAMTQKQIVDWACARSSAVQSDS</sequence>
<dbReference type="InterPro" id="IPR005746">
    <property type="entry name" value="Thioredoxin"/>
</dbReference>
<evidence type="ECO:0000259" key="8">
    <source>
        <dbReference type="PROSITE" id="PS51352"/>
    </source>
</evidence>
<evidence type="ECO:0000256" key="6">
    <source>
        <dbReference type="ARBA" id="ARBA00023284"/>
    </source>
</evidence>
<dbReference type="eggNOG" id="COG3118">
    <property type="taxonomic scope" value="Bacteria"/>
</dbReference>
<protein>
    <recommendedName>
        <fullName evidence="7">Thioredoxin</fullName>
    </recommendedName>
</protein>
<dbReference type="HOGENOM" id="CLU_090389_10_0_5"/>
<proteinExistence type="inferred from homology"/>
<name>A0A011UA09_9HYPH</name>
<comment type="similarity">
    <text evidence="1">Belongs to the thioredoxin family.</text>
</comment>
<evidence type="ECO:0000256" key="4">
    <source>
        <dbReference type="ARBA" id="ARBA00022982"/>
    </source>
</evidence>
<evidence type="ECO:0000256" key="5">
    <source>
        <dbReference type="ARBA" id="ARBA00023157"/>
    </source>
</evidence>
<dbReference type="EMBL" id="JENY01000029">
    <property type="protein sequence ID" value="EXL02728.1"/>
    <property type="molecule type" value="Genomic_DNA"/>
</dbReference>
<keyword evidence="5" id="KW-1015">Disulfide bond</keyword>
<dbReference type="Gene3D" id="3.40.30.10">
    <property type="entry name" value="Glutaredoxin"/>
    <property type="match status" value="1"/>
</dbReference>
<evidence type="ECO:0000256" key="3">
    <source>
        <dbReference type="ARBA" id="ARBA00022723"/>
    </source>
</evidence>
<dbReference type="Proteomes" id="UP000019849">
    <property type="component" value="Unassembled WGS sequence"/>
</dbReference>
<dbReference type="STRING" id="69279.BG36_14230"/>
<evidence type="ECO:0000313" key="10">
    <source>
        <dbReference type="Proteomes" id="UP000019849"/>
    </source>
</evidence>
<dbReference type="Gene3D" id="2.30.30.380">
    <property type="entry name" value="Zn-finger domain of Sec23/24"/>
    <property type="match status" value="1"/>
</dbReference>
<dbReference type="PROSITE" id="PS51352">
    <property type="entry name" value="THIOREDOXIN_2"/>
    <property type="match status" value="1"/>
</dbReference>
<dbReference type="InterPro" id="IPR049299">
    <property type="entry name" value="Thio2_N"/>
</dbReference>
<reference evidence="9 10" key="1">
    <citation type="submission" date="2014-02" db="EMBL/GenBank/DDBJ databases">
        <title>Aquamicrobium defluvii Genome sequencing.</title>
        <authorList>
            <person name="Wang X."/>
        </authorList>
    </citation>
    <scope>NUCLEOTIDE SEQUENCE [LARGE SCALE GENOMIC DNA]</scope>
    <source>
        <strain evidence="9 10">W13Z1</strain>
    </source>
</reference>
<dbReference type="NCBIfam" id="TIGR01068">
    <property type="entry name" value="thioredoxin"/>
    <property type="match status" value="1"/>
</dbReference>
<keyword evidence="3" id="KW-0479">Metal-binding</keyword>
<dbReference type="RefSeq" id="WP_035030785.1">
    <property type="nucleotide sequence ID" value="NZ_KK073901.1"/>
</dbReference>
<dbReference type="AlphaFoldDB" id="A0A011UA09"/>
<evidence type="ECO:0000256" key="7">
    <source>
        <dbReference type="NCBIfam" id="TIGR01068"/>
    </source>
</evidence>
<dbReference type="NCBIfam" id="NF008229">
    <property type="entry name" value="PRK10996.1"/>
    <property type="match status" value="1"/>
</dbReference>
<dbReference type="GO" id="GO:0045454">
    <property type="term" value="P:cell redox homeostasis"/>
    <property type="evidence" value="ECO:0007669"/>
    <property type="project" value="TreeGrafter"/>
</dbReference>
<gene>
    <name evidence="9" type="ORF">BG36_14230</name>
</gene>
<dbReference type="InterPro" id="IPR017937">
    <property type="entry name" value="Thioredoxin_CS"/>
</dbReference>
<accession>A0A011UA09</accession>
<dbReference type="SUPFAM" id="SSF52833">
    <property type="entry name" value="Thioredoxin-like"/>
    <property type="match status" value="1"/>
</dbReference>
<keyword evidence="2" id="KW-0813">Transport</keyword>
<keyword evidence="4" id="KW-0249">Electron transport</keyword>
<dbReference type="InterPro" id="IPR036249">
    <property type="entry name" value="Thioredoxin-like_sf"/>
</dbReference>
<dbReference type="CDD" id="cd02947">
    <property type="entry name" value="TRX_family"/>
    <property type="match status" value="1"/>
</dbReference>
<dbReference type="Pfam" id="PF00085">
    <property type="entry name" value="Thioredoxin"/>
    <property type="match status" value="1"/>
</dbReference>